<dbReference type="PANTHER" id="PTHR42919:SF8">
    <property type="entry name" value="N-ALPHA-ACETYLTRANSFERASE 50"/>
    <property type="match status" value="1"/>
</dbReference>
<proteinExistence type="predicted"/>
<evidence type="ECO:0000313" key="5">
    <source>
        <dbReference type="Proteomes" id="UP001228446"/>
    </source>
</evidence>
<accession>A0ABU1B5J1</accession>
<dbReference type="PANTHER" id="PTHR42919">
    <property type="entry name" value="N-ALPHA-ACETYLTRANSFERASE"/>
    <property type="match status" value="1"/>
</dbReference>
<dbReference type="RefSeq" id="WP_024532172.1">
    <property type="nucleotide sequence ID" value="NZ_AP025331.1"/>
</dbReference>
<comment type="caution">
    <text evidence="4">The sequence shown here is derived from an EMBL/GenBank/DDBJ whole genome shotgun (WGS) entry which is preliminary data.</text>
</comment>
<protein>
    <submittedName>
        <fullName evidence="4">GNAT family N-acetyltransferase</fullName>
    </submittedName>
</protein>
<dbReference type="CDD" id="cd04301">
    <property type="entry name" value="NAT_SF"/>
    <property type="match status" value="1"/>
</dbReference>
<evidence type="ECO:0000256" key="2">
    <source>
        <dbReference type="ARBA" id="ARBA00023315"/>
    </source>
</evidence>
<organism evidence="4 5">
    <name type="scientific">Streptococcus ruminantium</name>
    <dbReference type="NCBI Taxonomy" id="1917441"/>
    <lineage>
        <taxon>Bacteria</taxon>
        <taxon>Bacillati</taxon>
        <taxon>Bacillota</taxon>
        <taxon>Bacilli</taxon>
        <taxon>Lactobacillales</taxon>
        <taxon>Streptococcaceae</taxon>
        <taxon>Streptococcus</taxon>
    </lineage>
</organism>
<dbReference type="Pfam" id="PF00583">
    <property type="entry name" value="Acetyltransf_1"/>
    <property type="match status" value="1"/>
</dbReference>
<dbReference type="EMBL" id="JAVIBX010000059">
    <property type="protein sequence ID" value="MDQ8834090.1"/>
    <property type="molecule type" value="Genomic_DNA"/>
</dbReference>
<dbReference type="Proteomes" id="UP001228446">
    <property type="component" value="Unassembled WGS sequence"/>
</dbReference>
<dbReference type="SUPFAM" id="SSF55729">
    <property type="entry name" value="Acyl-CoA N-acyltransferases (Nat)"/>
    <property type="match status" value="1"/>
</dbReference>
<evidence type="ECO:0000259" key="3">
    <source>
        <dbReference type="PROSITE" id="PS51186"/>
    </source>
</evidence>
<evidence type="ECO:0000313" key="4">
    <source>
        <dbReference type="EMBL" id="MDQ8834090.1"/>
    </source>
</evidence>
<gene>
    <name evidence="4" type="ORF">RFF62_09960</name>
</gene>
<keyword evidence="1" id="KW-0808">Transferase</keyword>
<feature type="domain" description="N-acetyltransferase" evidence="3">
    <location>
        <begin position="1"/>
        <end position="138"/>
    </location>
</feature>
<name>A0ABU1B5J1_9STRE</name>
<sequence>MDIIKADTDSLEYVEKMLAKHNKDCIPSCQEEDYKEISFIAKDNKKIIGGILAYSVIWKILYIDTLWVDAPYRRQGIATTLLKSVLESAKDYGCNIVHLSTFDFQGLDFYLSQGFEVFGVLDDSPKGHKEYFLSKRIEI</sequence>
<dbReference type="Gene3D" id="3.40.630.30">
    <property type="match status" value="1"/>
</dbReference>
<dbReference type="InterPro" id="IPR000182">
    <property type="entry name" value="GNAT_dom"/>
</dbReference>
<keyword evidence="2" id="KW-0012">Acyltransferase</keyword>
<evidence type="ECO:0000256" key="1">
    <source>
        <dbReference type="ARBA" id="ARBA00022679"/>
    </source>
</evidence>
<dbReference type="InterPro" id="IPR051556">
    <property type="entry name" value="N-term/lysine_N-AcTrnsfr"/>
</dbReference>
<reference evidence="4 5" key="1">
    <citation type="submission" date="2023-08" db="EMBL/GenBank/DDBJ databases">
        <title>Streptococcus ruminantium-associated sheep mastitis outbreak detected in Italy is distinct from bovine isolates.</title>
        <authorList>
            <person name="Rosa M.N."/>
            <person name="Vezina B."/>
            <person name="Tola S."/>
        </authorList>
    </citation>
    <scope>NUCLEOTIDE SEQUENCE [LARGE SCALE GENOMIC DNA]</scope>
    <source>
        <strain evidence="4 5">OM6730</strain>
    </source>
</reference>
<dbReference type="InterPro" id="IPR016181">
    <property type="entry name" value="Acyl_CoA_acyltransferase"/>
</dbReference>
<keyword evidence="5" id="KW-1185">Reference proteome</keyword>
<dbReference type="PROSITE" id="PS51186">
    <property type="entry name" value="GNAT"/>
    <property type="match status" value="1"/>
</dbReference>